<dbReference type="Proteomes" id="UP000494256">
    <property type="component" value="Unassembled WGS sequence"/>
</dbReference>
<evidence type="ECO:0000313" key="3">
    <source>
        <dbReference type="Proteomes" id="UP000494256"/>
    </source>
</evidence>
<organism evidence="2 3">
    <name type="scientific">Arctia plantaginis</name>
    <name type="common">Wood tiger moth</name>
    <name type="synonym">Phalaena plantaginis</name>
    <dbReference type="NCBI Taxonomy" id="874455"/>
    <lineage>
        <taxon>Eukaryota</taxon>
        <taxon>Metazoa</taxon>
        <taxon>Ecdysozoa</taxon>
        <taxon>Arthropoda</taxon>
        <taxon>Hexapoda</taxon>
        <taxon>Insecta</taxon>
        <taxon>Pterygota</taxon>
        <taxon>Neoptera</taxon>
        <taxon>Endopterygota</taxon>
        <taxon>Lepidoptera</taxon>
        <taxon>Glossata</taxon>
        <taxon>Ditrysia</taxon>
        <taxon>Noctuoidea</taxon>
        <taxon>Erebidae</taxon>
        <taxon>Arctiinae</taxon>
        <taxon>Arctia</taxon>
    </lineage>
</organism>
<accession>A0A8S0ZWM3</accession>
<evidence type="ECO:0000313" key="2">
    <source>
        <dbReference type="EMBL" id="CAB3238065.1"/>
    </source>
</evidence>
<sequence>MSVQRSPPSLRQLDPPINIIHYNSDSALNVSNASDGTDNYFNTTKRQKRTFDEVREQPGYSNEIKSMLDQIMTQQETKFDLLNNTLATVMTQNQAIQKSVETLTNKHDALLMKISQLERENGAYRERISTLERNLDSLERSVRRSTIEIRLSLSLQFEMETNLIEGIDQYVEHLKDLGLYSFKQIGKIIIKKLNVEKEITKEVNEISEKFVTTIKNYCNHVTETYGRIEQNSTLLVDDEFLFRNILETACKYLYRAQQHLLKTVTKEINSTKDNVEKSQLVVDIINKQYIQDKKGELKYICKKYEVCATYPAFTDYIENFIIELLKLSDDKLTTFMYLLKNILETNNDFQIITYRVQERNINIIKVAQDLCVKTGVKKCLSAVQAVLNQRFKILVCPDKALSVKIQAARILLEVMDKTFHHSHDVELLFDYGTTIDAIKTWNKDESSSPTTVVKLFFNQILRTSTLSENSLKGALIEVIVTGEPDYDGFNKLCFISEVISLESYEFQNFVELLNETINFDEDFVELINANDNIIKIISSAFASPGNVKESLEVLRALLIHRYKIVHITNLKRKRKIQAVRTILDTLEKVLSFDHGKQFDLNFNVAINAVKRWSKVKTEDESSDDISDFMNSIFKVLKRSGDYFIPYLIETILTGKITEQEEYKDLFRDGSKNVFAAEETF</sequence>
<keyword evidence="1" id="KW-0175">Coiled coil</keyword>
<reference evidence="2 3" key="1">
    <citation type="submission" date="2020-04" db="EMBL/GenBank/DDBJ databases">
        <authorList>
            <person name="Wallbank WR R."/>
            <person name="Pardo Diaz C."/>
            <person name="Kozak K."/>
            <person name="Martin S."/>
            <person name="Jiggins C."/>
            <person name="Moest M."/>
            <person name="Warren A I."/>
            <person name="Byers J.R.P. K."/>
            <person name="Montejo-Kovacevich G."/>
            <person name="Yen C E."/>
        </authorList>
    </citation>
    <scope>NUCLEOTIDE SEQUENCE [LARGE SCALE GENOMIC DNA]</scope>
</reference>
<proteinExistence type="predicted"/>
<gene>
    <name evidence="2" type="ORF">APLA_LOCUS8019</name>
</gene>
<dbReference type="EMBL" id="CADEBD010000306">
    <property type="protein sequence ID" value="CAB3238065.1"/>
    <property type="molecule type" value="Genomic_DNA"/>
</dbReference>
<dbReference type="OrthoDB" id="6133115at2759"/>
<name>A0A8S0ZWM3_ARCPL</name>
<feature type="coiled-coil region" evidence="1">
    <location>
        <begin position="100"/>
        <end position="148"/>
    </location>
</feature>
<dbReference type="AlphaFoldDB" id="A0A8S0ZWM3"/>
<protein>
    <submittedName>
        <fullName evidence="2">Uncharacterized protein</fullName>
    </submittedName>
</protein>
<comment type="caution">
    <text evidence="2">The sequence shown here is derived from an EMBL/GenBank/DDBJ whole genome shotgun (WGS) entry which is preliminary data.</text>
</comment>
<evidence type="ECO:0000256" key="1">
    <source>
        <dbReference type="SAM" id="Coils"/>
    </source>
</evidence>